<dbReference type="EMBL" id="JBJUIK010000007">
    <property type="protein sequence ID" value="KAL3523952.1"/>
    <property type="molecule type" value="Genomic_DNA"/>
</dbReference>
<accession>A0ABD3A0K3</accession>
<dbReference type="AlphaFoldDB" id="A0ABD3A0K3"/>
<organism evidence="1 2">
    <name type="scientific">Cinchona calisaya</name>
    <dbReference type="NCBI Taxonomy" id="153742"/>
    <lineage>
        <taxon>Eukaryota</taxon>
        <taxon>Viridiplantae</taxon>
        <taxon>Streptophyta</taxon>
        <taxon>Embryophyta</taxon>
        <taxon>Tracheophyta</taxon>
        <taxon>Spermatophyta</taxon>
        <taxon>Magnoliopsida</taxon>
        <taxon>eudicotyledons</taxon>
        <taxon>Gunneridae</taxon>
        <taxon>Pentapetalae</taxon>
        <taxon>asterids</taxon>
        <taxon>lamiids</taxon>
        <taxon>Gentianales</taxon>
        <taxon>Rubiaceae</taxon>
        <taxon>Cinchonoideae</taxon>
        <taxon>Cinchoneae</taxon>
        <taxon>Cinchona</taxon>
    </lineage>
</organism>
<dbReference type="SUPFAM" id="SSF48452">
    <property type="entry name" value="TPR-like"/>
    <property type="match status" value="1"/>
</dbReference>
<dbReference type="Gene3D" id="1.25.40.10">
    <property type="entry name" value="Tetratricopeptide repeat domain"/>
    <property type="match status" value="1"/>
</dbReference>
<evidence type="ECO:0000313" key="2">
    <source>
        <dbReference type="Proteomes" id="UP001630127"/>
    </source>
</evidence>
<proteinExistence type="predicted"/>
<comment type="caution">
    <text evidence="1">The sequence shown here is derived from an EMBL/GenBank/DDBJ whole genome shotgun (WGS) entry which is preliminary data.</text>
</comment>
<sequence length="520" mass="58750">MMKLNMSPVGLECSHQAFPPSITKSSSVKERKRDRSVVCQAVLSSPFRSRKLLKSQNFTKQASRVHRITRSCSTNFDEGFGMKDNGDEGCCAISETEPSKSRDGLGEMFPGNSFWQSDVEVLEPTMLGIRPDPPDWPERELIMWVDIEQKAKRFDLPLSLRMIKKKHQRKEGYKEIGKSVYPSVGKAFSSMVSIVVELQSCALQMGEALCNEDFEMIISQVQRDMHSSFVWLFQQVFSRTPALMVSMMILLTDFCAYSTSHNVAIAQTSLCGSLCEKTEETGSVQHSQIDNSSMASTTLLDNERGGRGANLIASETDVVNEDSSYLSTKYLKTNPEEILQNGNQEFRSVAEVSLWNSFLDEATKMQSGPSGLVPDHDVLQKFVSPVSVEVEPDDYMEYLRTDVMYQMVLSQDPKNPLLLCNYAQFLHLVAHDYDRAEECFKRAIQAELPDAESLSRYADFLWTVRKDLWRAEDTYLQALSIEPENPYHASKYANFLWNTGGEETCFPLDASNNNTKSPNV</sequence>
<name>A0ABD3A0K3_9GENT</name>
<gene>
    <name evidence="1" type="ORF">ACH5RR_016786</name>
</gene>
<dbReference type="PANTHER" id="PTHR26312">
    <property type="entry name" value="TETRATRICOPEPTIDE REPEAT PROTEIN 5"/>
    <property type="match status" value="1"/>
</dbReference>
<dbReference type="Proteomes" id="UP001630127">
    <property type="component" value="Unassembled WGS sequence"/>
</dbReference>
<keyword evidence="2" id="KW-1185">Reference proteome</keyword>
<protein>
    <recommendedName>
        <fullName evidence="3">Tetratricopeptide repeat-like superfamily protein</fullName>
    </recommendedName>
</protein>
<reference evidence="1 2" key="1">
    <citation type="submission" date="2024-11" db="EMBL/GenBank/DDBJ databases">
        <title>A near-complete genome assembly of Cinchona calisaya.</title>
        <authorList>
            <person name="Lian D.C."/>
            <person name="Zhao X.W."/>
            <person name="Wei L."/>
        </authorList>
    </citation>
    <scope>NUCLEOTIDE SEQUENCE [LARGE SCALE GENOMIC DNA]</scope>
    <source>
        <tissue evidence="1">Nenye</tissue>
    </source>
</reference>
<dbReference type="InterPro" id="IPR011990">
    <property type="entry name" value="TPR-like_helical_dom_sf"/>
</dbReference>
<evidence type="ECO:0008006" key="3">
    <source>
        <dbReference type="Google" id="ProtNLM"/>
    </source>
</evidence>
<dbReference type="PANTHER" id="PTHR26312:SF176">
    <property type="entry name" value="TETRATRICOPEPTIDE-LIKE HELICAL DOMAIN-CONTAINING PROTEIN-RELATED"/>
    <property type="match status" value="1"/>
</dbReference>
<evidence type="ECO:0000313" key="1">
    <source>
        <dbReference type="EMBL" id="KAL3523952.1"/>
    </source>
</evidence>